<sequence>MTVTFAGSKTEGMTGSILSVPWGSGAGSAVSEEDERGEGEGGEGDEEKGIGSRTSHGRRASPARASLMDVRYDHPSLLHVLRAAPYDAAHDLIAVGGDHEVEVLHISDAVVTPLACFNVGSRITALAWSPRAVSPSSSDHWLVELVAASADFGLHLLTKTTDQPEVIFPFGGGLSGHHGPVNDVSFCGGRAPDNSRYVATVSDDKMLMVWDLQPTLDIPSTLPSPSPAPTPRPPASNTNIRPQPTAYAVPFLHPLVSLASHPSTSNELVVADSRGSVFLIDWRSDPSRSGVDLWPRGGASVIELVDPRALAEPASTARPGPIVNSIGASYGSRFAIWDLSKLHGGKPASIGLSYAQGVQRFRWCPTHTTYFALTPSPLASKGAHLHVHNAAYIHAQPTPFTLGPRSSRIQDFDWLATPGIPRIAAAIGRSVVVFFIGVD</sequence>
<dbReference type="OrthoDB" id="340259at2759"/>
<dbReference type="GO" id="GO:0031080">
    <property type="term" value="C:nuclear pore outer ring"/>
    <property type="evidence" value="ECO:0007669"/>
    <property type="project" value="InterPro"/>
</dbReference>
<evidence type="ECO:0000313" key="5">
    <source>
        <dbReference type="EMBL" id="TFY72400.1"/>
    </source>
</evidence>
<reference evidence="5 6" key="1">
    <citation type="submission" date="2019-02" db="EMBL/GenBank/DDBJ databases">
        <title>Genome sequencing of the rare red list fungi Dentipellis fragilis.</title>
        <authorList>
            <person name="Buettner E."/>
            <person name="Kellner H."/>
        </authorList>
    </citation>
    <scope>NUCLEOTIDE SEQUENCE [LARGE SCALE GENOMIC DNA]</scope>
    <source>
        <strain evidence="5 6">DSM 105465</strain>
    </source>
</reference>
<feature type="compositionally biased region" description="Pro residues" evidence="4">
    <location>
        <begin position="222"/>
        <end position="234"/>
    </location>
</feature>
<protein>
    <submittedName>
        <fullName evidence="5">Uncharacterized protein</fullName>
    </submittedName>
</protein>
<gene>
    <name evidence="5" type="ORF">EVG20_g635</name>
</gene>
<accession>A0A4Y9ZE16</accession>
<comment type="caution">
    <text evidence="5">The sequence shown here is derived from an EMBL/GenBank/DDBJ whole genome shotgun (WGS) entry which is preliminary data.</text>
</comment>
<feature type="region of interest" description="Disordered" evidence="4">
    <location>
        <begin position="218"/>
        <end position="242"/>
    </location>
</feature>
<evidence type="ECO:0000256" key="4">
    <source>
        <dbReference type="SAM" id="MobiDB-lite"/>
    </source>
</evidence>
<dbReference type="PANTHER" id="PTHR22806">
    <property type="entry name" value="NUCLEOPORIN NUP37 P37 -RELATED"/>
    <property type="match status" value="1"/>
</dbReference>
<dbReference type="AlphaFoldDB" id="A0A4Y9ZE16"/>
<name>A0A4Y9ZE16_9AGAM</name>
<proteinExistence type="predicted"/>
<dbReference type="Proteomes" id="UP000298327">
    <property type="component" value="Unassembled WGS sequence"/>
</dbReference>
<organism evidence="5 6">
    <name type="scientific">Dentipellis fragilis</name>
    <dbReference type="NCBI Taxonomy" id="205917"/>
    <lineage>
        <taxon>Eukaryota</taxon>
        <taxon>Fungi</taxon>
        <taxon>Dikarya</taxon>
        <taxon>Basidiomycota</taxon>
        <taxon>Agaricomycotina</taxon>
        <taxon>Agaricomycetes</taxon>
        <taxon>Russulales</taxon>
        <taxon>Hericiaceae</taxon>
        <taxon>Dentipellis</taxon>
    </lineage>
</organism>
<dbReference type="InterPro" id="IPR019775">
    <property type="entry name" value="WD40_repeat_CS"/>
</dbReference>
<evidence type="ECO:0000256" key="2">
    <source>
        <dbReference type="ARBA" id="ARBA00022737"/>
    </source>
</evidence>
<keyword evidence="1 3" id="KW-0853">WD repeat</keyword>
<evidence type="ECO:0000313" key="6">
    <source>
        <dbReference type="Proteomes" id="UP000298327"/>
    </source>
</evidence>
<dbReference type="EMBL" id="SEOQ01000016">
    <property type="protein sequence ID" value="TFY72400.1"/>
    <property type="molecule type" value="Genomic_DNA"/>
</dbReference>
<feature type="repeat" description="WD" evidence="3">
    <location>
        <begin position="174"/>
        <end position="213"/>
    </location>
</feature>
<feature type="compositionally biased region" description="Acidic residues" evidence="4">
    <location>
        <begin position="31"/>
        <end position="46"/>
    </location>
</feature>
<dbReference type="PANTHER" id="PTHR22806:SF0">
    <property type="entry name" value="NUCLEOPORIN NUP37"/>
    <property type="match status" value="1"/>
</dbReference>
<keyword evidence="6" id="KW-1185">Reference proteome</keyword>
<dbReference type="InterPro" id="IPR037626">
    <property type="entry name" value="NUP37"/>
</dbReference>
<evidence type="ECO:0000256" key="3">
    <source>
        <dbReference type="PROSITE-ProRule" id="PRU00221"/>
    </source>
</evidence>
<dbReference type="SUPFAM" id="SSF50978">
    <property type="entry name" value="WD40 repeat-like"/>
    <property type="match status" value="1"/>
</dbReference>
<dbReference type="InterPro" id="IPR015943">
    <property type="entry name" value="WD40/YVTN_repeat-like_dom_sf"/>
</dbReference>
<dbReference type="STRING" id="205917.A0A4Y9ZE16"/>
<dbReference type="InterPro" id="IPR036322">
    <property type="entry name" value="WD40_repeat_dom_sf"/>
</dbReference>
<dbReference type="Gene3D" id="2.130.10.10">
    <property type="entry name" value="YVTN repeat-like/Quinoprotein amine dehydrogenase"/>
    <property type="match status" value="1"/>
</dbReference>
<keyword evidence="2" id="KW-0677">Repeat</keyword>
<dbReference type="PROSITE" id="PS50082">
    <property type="entry name" value="WD_REPEATS_2"/>
    <property type="match status" value="1"/>
</dbReference>
<evidence type="ECO:0000256" key="1">
    <source>
        <dbReference type="ARBA" id="ARBA00022574"/>
    </source>
</evidence>
<feature type="compositionally biased region" description="Polar residues" evidence="4">
    <location>
        <begin position="1"/>
        <end position="17"/>
    </location>
</feature>
<feature type="region of interest" description="Disordered" evidence="4">
    <location>
        <begin position="1"/>
        <end position="62"/>
    </location>
</feature>
<dbReference type="PROSITE" id="PS00678">
    <property type="entry name" value="WD_REPEATS_1"/>
    <property type="match status" value="1"/>
</dbReference>
<dbReference type="InterPro" id="IPR001680">
    <property type="entry name" value="WD40_rpt"/>
</dbReference>
<dbReference type="SMART" id="SM00320">
    <property type="entry name" value="WD40"/>
    <property type="match status" value="2"/>
</dbReference>